<dbReference type="Proteomes" id="UP000886998">
    <property type="component" value="Unassembled WGS sequence"/>
</dbReference>
<organism evidence="1 2">
    <name type="scientific">Trichonephila inaurata madagascariensis</name>
    <dbReference type="NCBI Taxonomy" id="2747483"/>
    <lineage>
        <taxon>Eukaryota</taxon>
        <taxon>Metazoa</taxon>
        <taxon>Ecdysozoa</taxon>
        <taxon>Arthropoda</taxon>
        <taxon>Chelicerata</taxon>
        <taxon>Arachnida</taxon>
        <taxon>Araneae</taxon>
        <taxon>Araneomorphae</taxon>
        <taxon>Entelegynae</taxon>
        <taxon>Araneoidea</taxon>
        <taxon>Nephilidae</taxon>
        <taxon>Trichonephila</taxon>
        <taxon>Trichonephila inaurata</taxon>
    </lineage>
</organism>
<evidence type="ECO:0000313" key="2">
    <source>
        <dbReference type="Proteomes" id="UP000886998"/>
    </source>
</evidence>
<proteinExistence type="predicted"/>
<keyword evidence="2" id="KW-1185">Reference proteome</keyword>
<accession>A0A8X6WUD1</accession>
<sequence>MPTSFPGNTKMKEWDVYGFLLSWEVIKWDIDHQLQITRVEQYVNSSQIGLFADDVILCCNDANISKMESQLTSAYNSNNAIDQSQAVITFQRHY</sequence>
<evidence type="ECO:0000313" key="1">
    <source>
        <dbReference type="EMBL" id="GFY41647.1"/>
    </source>
</evidence>
<reference evidence="1" key="1">
    <citation type="submission" date="2020-08" db="EMBL/GenBank/DDBJ databases">
        <title>Multicomponent nature underlies the extraordinary mechanical properties of spider dragline silk.</title>
        <authorList>
            <person name="Kono N."/>
            <person name="Nakamura H."/>
            <person name="Mori M."/>
            <person name="Yoshida Y."/>
            <person name="Ohtoshi R."/>
            <person name="Malay A.D."/>
            <person name="Moran D.A.P."/>
            <person name="Tomita M."/>
            <person name="Numata K."/>
            <person name="Arakawa K."/>
        </authorList>
    </citation>
    <scope>NUCLEOTIDE SEQUENCE</scope>
</reference>
<protein>
    <submittedName>
        <fullName evidence="1">Uncharacterized protein</fullName>
    </submittedName>
</protein>
<dbReference type="AlphaFoldDB" id="A0A8X6WUD1"/>
<dbReference type="EMBL" id="BMAV01002611">
    <property type="protein sequence ID" value="GFY41647.1"/>
    <property type="molecule type" value="Genomic_DNA"/>
</dbReference>
<gene>
    <name evidence="1" type="ORF">TNIN_29041</name>
</gene>
<name>A0A8X6WUD1_9ARAC</name>
<comment type="caution">
    <text evidence="1">The sequence shown here is derived from an EMBL/GenBank/DDBJ whole genome shotgun (WGS) entry which is preliminary data.</text>
</comment>